<organism evidence="1 2">
    <name type="scientific">Sphaerodactylus townsendi</name>
    <dbReference type="NCBI Taxonomy" id="933632"/>
    <lineage>
        <taxon>Eukaryota</taxon>
        <taxon>Metazoa</taxon>
        <taxon>Chordata</taxon>
        <taxon>Craniata</taxon>
        <taxon>Vertebrata</taxon>
        <taxon>Euteleostomi</taxon>
        <taxon>Lepidosauria</taxon>
        <taxon>Squamata</taxon>
        <taxon>Bifurcata</taxon>
        <taxon>Gekkota</taxon>
        <taxon>Sphaerodactylidae</taxon>
        <taxon>Sphaerodactylus</taxon>
    </lineage>
</organism>
<accession>A0ACB8F531</accession>
<keyword evidence="2" id="KW-1185">Reference proteome</keyword>
<gene>
    <name evidence="1" type="ORF">K3G42_023494</name>
</gene>
<evidence type="ECO:0000313" key="1">
    <source>
        <dbReference type="EMBL" id="KAH8000237.1"/>
    </source>
</evidence>
<reference evidence="1" key="1">
    <citation type="submission" date="2021-08" db="EMBL/GenBank/DDBJ databases">
        <title>The first chromosome-level gecko genome reveals the dynamic sex chromosomes of Neotropical dwarf geckos (Sphaerodactylidae: Sphaerodactylus).</title>
        <authorList>
            <person name="Pinto B.J."/>
            <person name="Keating S.E."/>
            <person name="Gamble T."/>
        </authorList>
    </citation>
    <scope>NUCLEOTIDE SEQUENCE</scope>
    <source>
        <strain evidence="1">TG3544</strain>
    </source>
</reference>
<evidence type="ECO:0000313" key="2">
    <source>
        <dbReference type="Proteomes" id="UP000827872"/>
    </source>
</evidence>
<protein>
    <submittedName>
        <fullName evidence="1">Uncharacterized protein</fullName>
    </submittedName>
</protein>
<proteinExistence type="predicted"/>
<dbReference type="Proteomes" id="UP000827872">
    <property type="component" value="Linkage Group LG05"/>
</dbReference>
<comment type="caution">
    <text evidence="1">The sequence shown here is derived from an EMBL/GenBank/DDBJ whole genome shotgun (WGS) entry which is preliminary data.</text>
</comment>
<dbReference type="EMBL" id="CM037618">
    <property type="protein sequence ID" value="KAH8000237.1"/>
    <property type="molecule type" value="Genomic_DNA"/>
</dbReference>
<name>A0ACB8F531_9SAUR</name>
<sequence>MKIVRRQDLTFVCFKQHPNNKTYTNCKKNHLMFIVSYKNIFIKTSSKGLSHSDRYLMFTTKHSKYNQSPFFHLHPIRTCAFLQVICLCFHFFARLLLEEPKVGVFIEPSKHSKQISLMCEVTG</sequence>